<protein>
    <submittedName>
        <fullName evidence="1">Uncharacterized protein</fullName>
    </submittedName>
</protein>
<organism evidence="1 2">
    <name type="scientific">Paraburkholderia caribensis MBA4</name>
    <dbReference type="NCBI Taxonomy" id="1323664"/>
    <lineage>
        <taxon>Bacteria</taxon>
        <taxon>Pseudomonadati</taxon>
        <taxon>Pseudomonadota</taxon>
        <taxon>Betaproteobacteria</taxon>
        <taxon>Burkholderiales</taxon>
        <taxon>Burkholderiaceae</taxon>
        <taxon>Paraburkholderia</taxon>
    </lineage>
</organism>
<reference evidence="1 2" key="1">
    <citation type="journal article" date="2014" name="Genome Announc.">
        <title>Draft Genome Sequence of the Haloacid-Degrading Burkholderia caribensis Strain MBA4.</title>
        <authorList>
            <person name="Pan Y."/>
            <person name="Kong K.F."/>
            <person name="Tsang J.S."/>
        </authorList>
    </citation>
    <scope>NUCLEOTIDE SEQUENCE [LARGE SCALE GENOMIC DNA]</scope>
    <source>
        <strain evidence="1 2">MBA4</strain>
    </source>
</reference>
<proteinExistence type="predicted"/>
<sequence>MQRLQPHSRGADDMELSTLRLWLYTVMKVRAERFMRIDESTKYMKH</sequence>
<dbReference type="EMBL" id="CP012747">
    <property type="protein sequence ID" value="ALL67664.1"/>
    <property type="molecule type" value="Genomic_DNA"/>
</dbReference>
<dbReference type="AlphaFoldDB" id="A0A0P0RGK0"/>
<evidence type="ECO:0000313" key="2">
    <source>
        <dbReference type="Proteomes" id="UP000019146"/>
    </source>
</evidence>
<dbReference type="KEGG" id="bcai:K788_0006387"/>
<dbReference type="Proteomes" id="UP000019146">
    <property type="component" value="Chromosome 2"/>
</dbReference>
<accession>A0A0P0RGK0</accession>
<gene>
    <name evidence="1" type="ORF">K788_0006387</name>
</gene>
<evidence type="ECO:0000313" key="1">
    <source>
        <dbReference type="EMBL" id="ALL67664.1"/>
    </source>
</evidence>
<name>A0A0P0RGK0_9BURK</name>